<dbReference type="AlphaFoldDB" id="A0A4S4LC09"/>
<dbReference type="OrthoDB" id="47785at2759"/>
<keyword evidence="4" id="KW-0227">DNA damage</keyword>
<dbReference type="Proteomes" id="UP000308199">
    <property type="component" value="Unassembled WGS sequence"/>
</dbReference>
<evidence type="ECO:0000313" key="13">
    <source>
        <dbReference type="Proteomes" id="UP000308199"/>
    </source>
</evidence>
<comment type="caution">
    <text evidence="12">The sequence shown here is derived from an EMBL/GenBank/DDBJ whole genome shotgun (WGS) entry which is preliminary data.</text>
</comment>
<dbReference type="Gene3D" id="3.30.870.10">
    <property type="entry name" value="Endonuclease Chain A"/>
    <property type="match status" value="2"/>
</dbReference>
<feature type="compositionally biased region" description="Basic and acidic residues" evidence="11">
    <location>
        <begin position="1"/>
        <end position="19"/>
    </location>
</feature>
<comment type="subcellular location">
    <subcellularLocation>
        <location evidence="1">Nucleus</location>
    </subcellularLocation>
</comment>
<dbReference type="PROSITE" id="PS50330">
    <property type="entry name" value="UIM"/>
    <property type="match status" value="1"/>
</dbReference>
<feature type="compositionally biased region" description="Low complexity" evidence="11">
    <location>
        <begin position="121"/>
        <end position="130"/>
    </location>
</feature>
<keyword evidence="13" id="KW-1185">Reference proteome</keyword>
<dbReference type="Pfam" id="PF06087">
    <property type="entry name" value="Tyr-DNA_phospho"/>
    <property type="match status" value="1"/>
</dbReference>
<dbReference type="GO" id="GO:0005634">
    <property type="term" value="C:nucleus"/>
    <property type="evidence" value="ECO:0007669"/>
    <property type="project" value="UniProtKB-SubCell"/>
</dbReference>
<feature type="binding site" evidence="10">
    <location>
        <position position="482"/>
    </location>
    <ligand>
        <name>substrate</name>
    </ligand>
</feature>
<dbReference type="SMART" id="SM00726">
    <property type="entry name" value="UIM"/>
    <property type="match status" value="2"/>
</dbReference>
<feature type="non-terminal residue" evidence="12">
    <location>
        <position position="686"/>
    </location>
</feature>
<dbReference type="GO" id="GO:0003690">
    <property type="term" value="F:double-stranded DNA binding"/>
    <property type="evidence" value="ECO:0007669"/>
    <property type="project" value="TreeGrafter"/>
</dbReference>
<evidence type="ECO:0000256" key="3">
    <source>
        <dbReference type="ARBA" id="ARBA00022722"/>
    </source>
</evidence>
<feature type="compositionally biased region" description="Acidic residues" evidence="11">
    <location>
        <begin position="31"/>
        <end position="43"/>
    </location>
</feature>
<organism evidence="12 13">
    <name type="scientific">Phellinidium pouzarii</name>
    <dbReference type="NCBI Taxonomy" id="167371"/>
    <lineage>
        <taxon>Eukaryota</taxon>
        <taxon>Fungi</taxon>
        <taxon>Dikarya</taxon>
        <taxon>Basidiomycota</taxon>
        <taxon>Agaricomycotina</taxon>
        <taxon>Agaricomycetes</taxon>
        <taxon>Hymenochaetales</taxon>
        <taxon>Hymenochaetaceae</taxon>
        <taxon>Phellinidium</taxon>
    </lineage>
</organism>
<evidence type="ECO:0000256" key="9">
    <source>
        <dbReference type="PIRSR" id="PIRSR610347-1"/>
    </source>
</evidence>
<dbReference type="PANTHER" id="PTHR12415:SF0">
    <property type="entry name" value="TYROSYL-DNA PHOSPHODIESTERASE 1"/>
    <property type="match status" value="1"/>
</dbReference>
<name>A0A4S4LC09_9AGAM</name>
<dbReference type="PANTHER" id="PTHR12415">
    <property type="entry name" value="TYROSYL-DNA PHOSPHODIESTERASE 1"/>
    <property type="match status" value="1"/>
</dbReference>
<evidence type="ECO:0000256" key="8">
    <source>
        <dbReference type="ARBA" id="ARBA00023242"/>
    </source>
</evidence>
<evidence type="ECO:0000256" key="11">
    <source>
        <dbReference type="SAM" id="MobiDB-lite"/>
    </source>
</evidence>
<reference evidence="12 13" key="1">
    <citation type="submission" date="2019-02" db="EMBL/GenBank/DDBJ databases">
        <title>Genome sequencing of the rare red list fungi Phellinidium pouzarii.</title>
        <authorList>
            <person name="Buettner E."/>
            <person name="Kellner H."/>
        </authorList>
    </citation>
    <scope>NUCLEOTIDE SEQUENCE [LARGE SCALE GENOMIC DNA]</scope>
    <source>
        <strain evidence="12 13">DSM 108285</strain>
    </source>
</reference>
<feature type="compositionally biased region" description="Polar residues" evidence="11">
    <location>
        <begin position="73"/>
        <end position="84"/>
    </location>
</feature>
<feature type="region of interest" description="Disordered" evidence="11">
    <location>
        <begin position="562"/>
        <end position="589"/>
    </location>
</feature>
<dbReference type="InterPro" id="IPR003903">
    <property type="entry name" value="UIM_dom"/>
</dbReference>
<evidence type="ECO:0000256" key="10">
    <source>
        <dbReference type="PIRSR" id="PIRSR610347-2"/>
    </source>
</evidence>
<evidence type="ECO:0000256" key="6">
    <source>
        <dbReference type="ARBA" id="ARBA00022839"/>
    </source>
</evidence>
<evidence type="ECO:0000256" key="4">
    <source>
        <dbReference type="ARBA" id="ARBA00022763"/>
    </source>
</evidence>
<dbReference type="EMBL" id="SGPK01000155">
    <property type="protein sequence ID" value="THH07200.1"/>
    <property type="molecule type" value="Genomic_DNA"/>
</dbReference>
<evidence type="ECO:0000256" key="2">
    <source>
        <dbReference type="ARBA" id="ARBA00010205"/>
    </source>
</evidence>
<keyword evidence="8" id="KW-0539">Nucleus</keyword>
<feature type="compositionally biased region" description="Low complexity" evidence="11">
    <location>
        <begin position="90"/>
        <end position="107"/>
    </location>
</feature>
<feature type="compositionally biased region" description="Basic and acidic residues" evidence="11">
    <location>
        <begin position="108"/>
        <end position="119"/>
    </location>
</feature>
<evidence type="ECO:0000313" key="12">
    <source>
        <dbReference type="EMBL" id="THH07200.1"/>
    </source>
</evidence>
<proteinExistence type="inferred from homology"/>
<dbReference type="GO" id="GO:0017005">
    <property type="term" value="F:3'-tyrosyl-DNA phosphodiesterase activity"/>
    <property type="evidence" value="ECO:0007669"/>
    <property type="project" value="TreeGrafter"/>
</dbReference>
<dbReference type="GO" id="GO:0004527">
    <property type="term" value="F:exonuclease activity"/>
    <property type="evidence" value="ECO:0007669"/>
    <property type="project" value="UniProtKB-KW"/>
</dbReference>
<dbReference type="Gene3D" id="6.10.140.100">
    <property type="match status" value="1"/>
</dbReference>
<gene>
    <name evidence="12" type="ORF">EW145_g3542</name>
</gene>
<dbReference type="InterPro" id="IPR010347">
    <property type="entry name" value="Tdp1"/>
</dbReference>
<comment type="similarity">
    <text evidence="2">Belongs to the tyrosyl-DNA phosphodiesterase family.</text>
</comment>
<feature type="active site" description="Proton donor/acceptor" evidence="9">
    <location>
        <position position="480"/>
    </location>
</feature>
<sequence>MDEDEELRRAIELSLEEARNPPPRRRQETPGSDDDDDDDDDAEAQFQRDLEAAIKASKQGAPQPSAHGRHSDSTSGLPAPTTTRPVIAEAADGGARTRAAAAATAAARADDFKRTREEGEAQQQPGAAPAKRQRHSPPVEVELSQESASACSEARAGASSSTSALYWEGELRQTANRLVDKDKDTRPVFRLSEILGPKSDIAFAILSSYSNMVSWLYDFFDQRTPIVIINQSEDGNAGVVELAPNMLMTKPFLRGGRGCMHIKLILSVWLQDIPMRPTPVRHDDDGKASDFPGTLERVLHSLNVPAALTKFIDGDFANMPIEALSELGMRWDWTKVRVKLVASLAGKHEGWDEVERTGHPALMKAVQELGAETPKGKELVLECQGSSIGTYTTEWMNEFHCSARGETAKTWMDKPRSERAKEAWPAVKIVFPSTQTVKDSVLGIAGAGTMFCRKEQWEGKKFPRELFYDSNSKRGRVLMHSKVRLSNRTNDDMSLNLADDRRDVPREGIDGPIDIGGEGGGCGGGVGIVNYEMGIVIALQSEEEAERVACWRRPARNAMAPSRSLLPSSRFSTMPHQHPHSHPHHELSRHLPRTAPIAVAAQDVINPRILDASIRDVCERLSSEQKAEVLIHAMNLLKLAKYLLLFFSFSLSLSLSLALSHSPFSPSLQPLLSPYRRERRRQLSPG</sequence>
<dbReference type="GO" id="GO:0006281">
    <property type="term" value="P:DNA repair"/>
    <property type="evidence" value="ECO:0007669"/>
    <property type="project" value="UniProtKB-KW"/>
</dbReference>
<keyword evidence="7" id="KW-0234">DNA repair</keyword>
<keyword evidence="5" id="KW-0378">Hydrolase</keyword>
<evidence type="ECO:0000256" key="1">
    <source>
        <dbReference type="ARBA" id="ARBA00004123"/>
    </source>
</evidence>
<dbReference type="GO" id="GO:0003697">
    <property type="term" value="F:single-stranded DNA binding"/>
    <property type="evidence" value="ECO:0007669"/>
    <property type="project" value="TreeGrafter"/>
</dbReference>
<dbReference type="SUPFAM" id="SSF56024">
    <property type="entry name" value="Phospholipase D/nuclease"/>
    <property type="match status" value="2"/>
</dbReference>
<accession>A0A4S4LC09</accession>
<keyword evidence="3" id="KW-0540">Nuclease</keyword>
<protein>
    <submittedName>
        <fullName evidence="12">Uncharacterized protein</fullName>
    </submittedName>
</protein>
<evidence type="ECO:0000256" key="7">
    <source>
        <dbReference type="ARBA" id="ARBA00023204"/>
    </source>
</evidence>
<keyword evidence="6" id="KW-0269">Exonuclease</keyword>
<feature type="region of interest" description="Disordered" evidence="11">
    <location>
        <begin position="1"/>
        <end position="155"/>
    </location>
</feature>
<evidence type="ECO:0000256" key="5">
    <source>
        <dbReference type="ARBA" id="ARBA00022801"/>
    </source>
</evidence>